<feature type="chain" id="PRO_5046568937" description="Peptidase S1 domain-containing protein" evidence="2">
    <location>
        <begin position="19"/>
        <end position="258"/>
    </location>
</feature>
<dbReference type="PROSITE" id="PS50240">
    <property type="entry name" value="TRYPSIN_DOM"/>
    <property type="match status" value="1"/>
</dbReference>
<keyword evidence="2" id="KW-0732">Signal</keyword>
<evidence type="ECO:0000313" key="5">
    <source>
        <dbReference type="Proteomes" id="UP000069940"/>
    </source>
</evidence>
<dbReference type="RefSeq" id="XP_019560190.2">
    <property type="nucleotide sequence ID" value="XM_019704645.3"/>
</dbReference>
<evidence type="ECO:0000256" key="1">
    <source>
        <dbReference type="ARBA" id="ARBA00024195"/>
    </source>
</evidence>
<dbReference type="InterPro" id="IPR043504">
    <property type="entry name" value="Peptidase_S1_PA_chymotrypsin"/>
</dbReference>
<dbReference type="SUPFAM" id="SSF50494">
    <property type="entry name" value="Trypsin-like serine proteases"/>
    <property type="match status" value="1"/>
</dbReference>
<evidence type="ECO:0000313" key="4">
    <source>
        <dbReference type="EnsemblMetazoa" id="AALFPA23_012492.P17910"/>
    </source>
</evidence>
<dbReference type="PANTHER" id="PTHR24260">
    <property type="match status" value="1"/>
</dbReference>
<dbReference type="PANTHER" id="PTHR24260:SF136">
    <property type="entry name" value="GH08193P-RELATED"/>
    <property type="match status" value="1"/>
</dbReference>
<keyword evidence="5" id="KW-1185">Reference proteome</keyword>
<reference evidence="5" key="1">
    <citation type="journal article" date="2015" name="Proc. Natl. Acad. Sci. U.S.A.">
        <title>Genome sequence of the Asian Tiger mosquito, Aedes albopictus, reveals insights into its biology, genetics, and evolution.</title>
        <authorList>
            <person name="Chen X.G."/>
            <person name="Jiang X."/>
            <person name="Gu J."/>
            <person name="Xu M."/>
            <person name="Wu Y."/>
            <person name="Deng Y."/>
            <person name="Zhang C."/>
            <person name="Bonizzoni M."/>
            <person name="Dermauw W."/>
            <person name="Vontas J."/>
            <person name="Armbruster P."/>
            <person name="Huang X."/>
            <person name="Yang Y."/>
            <person name="Zhang H."/>
            <person name="He W."/>
            <person name="Peng H."/>
            <person name="Liu Y."/>
            <person name="Wu K."/>
            <person name="Chen J."/>
            <person name="Lirakis M."/>
            <person name="Topalis P."/>
            <person name="Van Leeuwen T."/>
            <person name="Hall A.B."/>
            <person name="Jiang X."/>
            <person name="Thorpe C."/>
            <person name="Mueller R.L."/>
            <person name="Sun C."/>
            <person name="Waterhouse R.M."/>
            <person name="Yan G."/>
            <person name="Tu Z.J."/>
            <person name="Fang X."/>
            <person name="James A.A."/>
        </authorList>
    </citation>
    <scope>NUCLEOTIDE SEQUENCE [LARGE SCALE GENOMIC DNA]</scope>
    <source>
        <strain evidence="5">Foshan</strain>
    </source>
</reference>
<comment type="similarity">
    <text evidence="1">Belongs to the peptidase S1 family. CLIP subfamily.</text>
</comment>
<protein>
    <recommendedName>
        <fullName evidence="3">Peptidase S1 domain-containing protein</fullName>
    </recommendedName>
</protein>
<feature type="domain" description="Peptidase S1" evidence="3">
    <location>
        <begin position="26"/>
        <end position="257"/>
    </location>
</feature>
<sequence>MKQFTLLAAVLCILGAQAAPDRTPRIINGHTAPHQPYNAYVLYLNAQNAGFFGGGSIISDRHVLTAAQNIVGFVRWDIGFGTNVFVHLNMLTSTVATAHPQYAAATRLNDIGIITLPASLVFTSTVSPIALPALNAQPANQHPFENEQGAIVGFGFVNAASTGRSDFLMRSFQRVTSNVRCQQFFQITLPQHFCAEDAVEISNVCNGDLGAGFVTDVRGRPTVTGVASLISQSCGNTSPSGYTRVEFYRQWIQSVTQV</sequence>
<feature type="signal peptide" evidence="2">
    <location>
        <begin position="1"/>
        <end position="18"/>
    </location>
</feature>
<dbReference type="GeneID" id="109428795"/>
<name>A0ABM1YVF5_AEDAL</name>
<dbReference type="Proteomes" id="UP000069940">
    <property type="component" value="Unassembled WGS sequence"/>
</dbReference>
<dbReference type="Pfam" id="PF00089">
    <property type="entry name" value="Trypsin"/>
    <property type="match status" value="1"/>
</dbReference>
<reference evidence="4" key="2">
    <citation type="submission" date="2025-05" db="UniProtKB">
        <authorList>
            <consortium name="EnsemblMetazoa"/>
        </authorList>
    </citation>
    <scope>IDENTIFICATION</scope>
    <source>
        <strain evidence="4">Foshan</strain>
    </source>
</reference>
<evidence type="ECO:0000259" key="3">
    <source>
        <dbReference type="PROSITE" id="PS50240"/>
    </source>
</evidence>
<dbReference type="InterPro" id="IPR001254">
    <property type="entry name" value="Trypsin_dom"/>
</dbReference>
<dbReference type="SMART" id="SM00020">
    <property type="entry name" value="Tryp_SPc"/>
    <property type="match status" value="1"/>
</dbReference>
<proteinExistence type="inferred from homology"/>
<dbReference type="EnsemblMetazoa" id="AALFPA23_012492.R17910">
    <property type="protein sequence ID" value="AALFPA23_012492.P17910"/>
    <property type="gene ID" value="AALFPA23_012492"/>
</dbReference>
<evidence type="ECO:0000256" key="2">
    <source>
        <dbReference type="SAM" id="SignalP"/>
    </source>
</evidence>
<dbReference type="InterPro" id="IPR051333">
    <property type="entry name" value="CLIP_Serine_Protease"/>
</dbReference>
<accession>A0ABM1YVF5</accession>
<dbReference type="Gene3D" id="2.40.10.10">
    <property type="entry name" value="Trypsin-like serine proteases"/>
    <property type="match status" value="1"/>
</dbReference>
<organism evidence="4 5">
    <name type="scientific">Aedes albopictus</name>
    <name type="common">Asian tiger mosquito</name>
    <name type="synonym">Stegomyia albopicta</name>
    <dbReference type="NCBI Taxonomy" id="7160"/>
    <lineage>
        <taxon>Eukaryota</taxon>
        <taxon>Metazoa</taxon>
        <taxon>Ecdysozoa</taxon>
        <taxon>Arthropoda</taxon>
        <taxon>Hexapoda</taxon>
        <taxon>Insecta</taxon>
        <taxon>Pterygota</taxon>
        <taxon>Neoptera</taxon>
        <taxon>Endopterygota</taxon>
        <taxon>Diptera</taxon>
        <taxon>Nematocera</taxon>
        <taxon>Culicoidea</taxon>
        <taxon>Culicidae</taxon>
        <taxon>Culicinae</taxon>
        <taxon>Aedini</taxon>
        <taxon>Aedes</taxon>
        <taxon>Stegomyia</taxon>
    </lineage>
</organism>
<dbReference type="InterPro" id="IPR009003">
    <property type="entry name" value="Peptidase_S1_PA"/>
</dbReference>